<evidence type="ECO:0000313" key="1">
    <source>
        <dbReference type="EMBL" id="OGY45418.1"/>
    </source>
</evidence>
<dbReference type="STRING" id="1797535.A2744_00390"/>
<organism evidence="1 2">
    <name type="scientific">Candidatus Buchananbacteria bacterium RIFCSPHIGHO2_01_FULL_44_11</name>
    <dbReference type="NCBI Taxonomy" id="1797535"/>
    <lineage>
        <taxon>Bacteria</taxon>
        <taxon>Candidatus Buchananiibacteriota</taxon>
    </lineage>
</organism>
<dbReference type="Proteomes" id="UP000178240">
    <property type="component" value="Unassembled WGS sequence"/>
</dbReference>
<reference evidence="1 2" key="1">
    <citation type="journal article" date="2016" name="Nat. Commun.">
        <title>Thousands of microbial genomes shed light on interconnected biogeochemical processes in an aquifer system.</title>
        <authorList>
            <person name="Anantharaman K."/>
            <person name="Brown C.T."/>
            <person name="Hug L.A."/>
            <person name="Sharon I."/>
            <person name="Castelle C.J."/>
            <person name="Probst A.J."/>
            <person name="Thomas B.C."/>
            <person name="Singh A."/>
            <person name="Wilkins M.J."/>
            <person name="Karaoz U."/>
            <person name="Brodie E.L."/>
            <person name="Williams K.H."/>
            <person name="Hubbard S.S."/>
            <person name="Banfield J.F."/>
        </authorList>
    </citation>
    <scope>NUCLEOTIDE SEQUENCE [LARGE SCALE GENOMIC DNA]</scope>
</reference>
<sequence>MKKAILIVLVGVGLALVGCIKQPSAVNQNTNQPAINQNLNVEKPPIIDHFACSDYCPGPKEQYMVKIYQGVTDQKECRQLGGTPYTYYGWGEYHICLAENKGSSATWQTYQNQKYGFEIKYPQGWQMLLEMDDISRVSFGQTKNIGSNGYDGEWFVFIYNQSQKTVEALIKDMGDQFGEQRREKRENIIVNGLPALKVTVTTITIPDWIYQSVFIEQAGKIYVISNGAVANDLFDEFYNSFKITSITAAPSVKTLTYLVSNEAEAKYCNGADMDSDGFRKTITTQITTDTPIDNMTITELAKATVVAATTGMCQEVLKQNDLRVEGDTVYIAPIDAWAGVSITMCSCIPEMDVNLLRLPGIKKVVHGSALNQPIQNNTRYCIIDSDCVAATCCHPTAAVNKENQPDCQGTMCTLECQGPLDCGAGKIICENNLCTIKSNLPTTAE</sequence>
<evidence type="ECO:0000313" key="2">
    <source>
        <dbReference type="Proteomes" id="UP000178240"/>
    </source>
</evidence>
<dbReference type="AlphaFoldDB" id="A0A1G1XZG2"/>
<name>A0A1G1XZG2_9BACT</name>
<gene>
    <name evidence="1" type="ORF">A2744_00390</name>
</gene>
<proteinExistence type="predicted"/>
<accession>A0A1G1XZG2</accession>
<comment type="caution">
    <text evidence="1">The sequence shown here is derived from an EMBL/GenBank/DDBJ whole genome shotgun (WGS) entry which is preliminary data.</text>
</comment>
<dbReference type="EMBL" id="MHIE01000020">
    <property type="protein sequence ID" value="OGY45418.1"/>
    <property type="molecule type" value="Genomic_DNA"/>
</dbReference>
<dbReference type="PROSITE" id="PS51257">
    <property type="entry name" value="PROKAR_LIPOPROTEIN"/>
    <property type="match status" value="1"/>
</dbReference>
<protein>
    <submittedName>
        <fullName evidence="1">Uncharacterized protein</fullName>
    </submittedName>
</protein>